<evidence type="ECO:0000313" key="4">
    <source>
        <dbReference type="Proteomes" id="UP000011115"/>
    </source>
</evidence>
<dbReference type="Pfam" id="PF14111">
    <property type="entry name" value="DUF4283"/>
    <property type="match status" value="1"/>
</dbReference>
<evidence type="ECO:0000259" key="2">
    <source>
        <dbReference type="Pfam" id="PF14111"/>
    </source>
</evidence>
<dbReference type="Gramene" id="PGSC0003DMT400089140">
    <property type="protein sequence ID" value="PGSC0003DMT400089140"/>
    <property type="gene ID" value="PGSC0003DMG400038711"/>
</dbReference>
<feature type="region of interest" description="Disordered" evidence="1">
    <location>
        <begin position="1"/>
        <end position="28"/>
    </location>
</feature>
<feature type="compositionally biased region" description="Low complexity" evidence="1">
    <location>
        <begin position="307"/>
        <end position="318"/>
    </location>
</feature>
<dbReference type="EnsemblPlants" id="PGSC0003DMT400089140">
    <property type="protein sequence ID" value="PGSC0003DMT400089140"/>
    <property type="gene ID" value="PGSC0003DMG400038711"/>
</dbReference>
<dbReference type="PANTHER" id="PTHR31286:SF164">
    <property type="entry name" value="ZINC FINGER, CCHC-TYPE"/>
    <property type="match status" value="1"/>
</dbReference>
<evidence type="ECO:0000256" key="1">
    <source>
        <dbReference type="SAM" id="MobiDB-lite"/>
    </source>
</evidence>
<feature type="compositionally biased region" description="Basic and acidic residues" evidence="1">
    <location>
        <begin position="276"/>
        <end position="290"/>
    </location>
</feature>
<dbReference type="Proteomes" id="UP000011115">
    <property type="component" value="Unassembled WGS sequence"/>
</dbReference>
<dbReference type="STRING" id="4113.M1DHI8"/>
<dbReference type="PaxDb" id="4113-PGSC0003DMT400089140"/>
<dbReference type="InterPro" id="IPR040256">
    <property type="entry name" value="At4g02000-like"/>
</dbReference>
<reference evidence="4" key="1">
    <citation type="journal article" date="2011" name="Nature">
        <title>Genome sequence and analysis of the tuber crop potato.</title>
        <authorList>
            <consortium name="The Potato Genome Sequencing Consortium"/>
        </authorList>
    </citation>
    <scope>NUCLEOTIDE SEQUENCE [LARGE SCALE GENOMIC DNA]</scope>
    <source>
        <strain evidence="4">cv. DM1-3 516 R44</strain>
    </source>
</reference>
<keyword evidence="4" id="KW-1185">Reference proteome</keyword>
<name>M1DHI8_SOLTU</name>
<proteinExistence type="predicted"/>
<evidence type="ECO:0000313" key="3">
    <source>
        <dbReference type="EnsemblPlants" id="PGSC0003DMT400089140"/>
    </source>
</evidence>
<feature type="compositionally biased region" description="Polar residues" evidence="1">
    <location>
        <begin position="257"/>
        <end position="275"/>
    </location>
</feature>
<organism evidence="3 4">
    <name type="scientific">Solanum tuberosum</name>
    <name type="common">Potato</name>
    <dbReference type="NCBI Taxonomy" id="4113"/>
    <lineage>
        <taxon>Eukaryota</taxon>
        <taxon>Viridiplantae</taxon>
        <taxon>Streptophyta</taxon>
        <taxon>Embryophyta</taxon>
        <taxon>Tracheophyta</taxon>
        <taxon>Spermatophyta</taxon>
        <taxon>Magnoliopsida</taxon>
        <taxon>eudicotyledons</taxon>
        <taxon>Gunneridae</taxon>
        <taxon>Pentapetalae</taxon>
        <taxon>asterids</taxon>
        <taxon>lamiids</taxon>
        <taxon>Solanales</taxon>
        <taxon>Solanaceae</taxon>
        <taxon>Solanoideae</taxon>
        <taxon>Solaneae</taxon>
        <taxon>Solanum</taxon>
    </lineage>
</organism>
<feature type="region of interest" description="Disordered" evidence="1">
    <location>
        <begin position="230"/>
        <end position="318"/>
    </location>
</feature>
<dbReference type="PANTHER" id="PTHR31286">
    <property type="entry name" value="GLYCINE-RICH CELL WALL STRUCTURAL PROTEIN 1.8-LIKE"/>
    <property type="match status" value="1"/>
</dbReference>
<dbReference type="Gramene" id="RHC06H1G0410.2.1">
    <property type="protein sequence ID" value="RHC06H1G0410.2.1"/>
    <property type="gene ID" value="RHC06H1G0410.2"/>
</dbReference>
<dbReference type="InterPro" id="IPR025558">
    <property type="entry name" value="DUF4283"/>
</dbReference>
<reference evidence="3" key="2">
    <citation type="submission" date="2015-06" db="UniProtKB">
        <authorList>
            <consortium name="EnsemblPlants"/>
        </authorList>
    </citation>
    <scope>IDENTIFICATION</scope>
    <source>
        <strain evidence="3">DM1-3 516 R44</strain>
    </source>
</reference>
<dbReference type="InParanoid" id="M1DHI8"/>
<sequence>METRRTTLVAKRNNLDPQSQQQMDYPPLNNLKITPTPNSQSSKIGPPLNFVAALRGRRKIRLPHRPYDLKEGKPVVSFSKEENDMLAETCKLTLISKFTKIRPSIEKIRDEFKTSILLKESVKIGAYNMNHIFLEFDLEEDHRNVIVAPIGVPIIADKATLSKTRPTTTKIKVEIDITKAQISKIQIVVKNEDGELESTNQRVEYENVPEYCFNCKAQGHNDENCRILHPELRGSDNKNSTNETQMQQQKKVEDLNEASTNSNGMQKGRNESSTIKGDKISGSEVKSKSSEEDEGWTTVSKGKGKIKIQGNNGQGNQKTIETENKFIFTVKEVGNKAEDRPSETSNLFDITFTAQEKPNIENISSKRGKRKVTATLR</sequence>
<dbReference type="HOGENOM" id="CLU_734475_0_0_1"/>
<feature type="domain" description="DUF4283" evidence="2">
    <location>
        <begin position="87"/>
        <end position="146"/>
    </location>
</feature>
<feature type="compositionally biased region" description="Polar residues" evidence="1">
    <location>
        <begin position="237"/>
        <end position="249"/>
    </location>
</feature>
<protein>
    <recommendedName>
        <fullName evidence="2">DUF4283 domain-containing protein</fullName>
    </recommendedName>
</protein>
<dbReference type="AlphaFoldDB" id="M1DHI8"/>
<accession>M1DHI8</accession>